<reference evidence="1" key="1">
    <citation type="journal article" date="2017" name="Parasit. Vectors">
        <title>Sialotranscriptomics of Rhipicephalus zambeziensis reveals intricate expression profiles of secretory proteins and suggests tight temporal transcriptional regulation during blood-feeding.</title>
        <authorList>
            <person name="de Castro M.H."/>
            <person name="de Klerk D."/>
            <person name="Pienaar R."/>
            <person name="Rees D.J.G."/>
            <person name="Mans B.J."/>
        </authorList>
    </citation>
    <scope>NUCLEOTIDE SEQUENCE</scope>
    <source>
        <tissue evidence="1">Salivary glands</tissue>
    </source>
</reference>
<dbReference type="EMBL" id="GFPF01003696">
    <property type="protein sequence ID" value="MAA14842.1"/>
    <property type="molecule type" value="Transcribed_RNA"/>
</dbReference>
<accession>A0A224YLX0</accession>
<dbReference type="AlphaFoldDB" id="A0A224YLX0"/>
<protein>
    <submittedName>
        <fullName evidence="1">Uncharacterized protein</fullName>
    </submittedName>
</protein>
<name>A0A224YLX0_9ACAR</name>
<evidence type="ECO:0000313" key="1">
    <source>
        <dbReference type="EMBL" id="MAA14842.1"/>
    </source>
</evidence>
<organism evidence="1">
    <name type="scientific">Rhipicephalus zambeziensis</name>
    <dbReference type="NCBI Taxonomy" id="60191"/>
    <lineage>
        <taxon>Eukaryota</taxon>
        <taxon>Metazoa</taxon>
        <taxon>Ecdysozoa</taxon>
        <taxon>Arthropoda</taxon>
        <taxon>Chelicerata</taxon>
        <taxon>Arachnida</taxon>
        <taxon>Acari</taxon>
        <taxon>Parasitiformes</taxon>
        <taxon>Ixodida</taxon>
        <taxon>Ixodoidea</taxon>
        <taxon>Ixodidae</taxon>
        <taxon>Rhipicephalinae</taxon>
        <taxon>Rhipicephalus</taxon>
        <taxon>Rhipicephalus</taxon>
    </lineage>
</organism>
<sequence>MSYHHVDCNGQSFEWERKGEKKSCPALCYYVTMESDEKSGKGNERSHRREIRRARFSNTFLFFFSVLCNKHCTLHIRLRSRVLIHLFSLKNRPTGMQQRFFSTLQVLCTPVNQQPSPSKATNTI</sequence>
<proteinExistence type="predicted"/>